<feature type="transmembrane region" description="Helical" evidence="1">
    <location>
        <begin position="15"/>
        <end position="32"/>
    </location>
</feature>
<keyword evidence="1" id="KW-1133">Transmembrane helix</keyword>
<dbReference type="Pfam" id="PF07589">
    <property type="entry name" value="PEP-CTERM"/>
    <property type="match status" value="1"/>
</dbReference>
<dbReference type="NCBIfam" id="TIGR02595">
    <property type="entry name" value="PEP_CTERM"/>
    <property type="match status" value="1"/>
</dbReference>
<dbReference type="Proteomes" id="UP001606303">
    <property type="component" value="Unassembled WGS sequence"/>
</dbReference>
<sequence>MIASGSMVAQAVPEPGSLALVGGSLGLLGWVGRRNRSRS</sequence>
<keyword evidence="4" id="KW-1185">Reference proteome</keyword>
<name>A0ABW7GVD6_9BURK</name>
<accession>A0ABW7GVD6</accession>
<comment type="caution">
    <text evidence="3">The sequence shown here is derived from an EMBL/GenBank/DDBJ whole genome shotgun (WGS) entry which is preliminary data.</text>
</comment>
<keyword evidence="1" id="KW-0812">Transmembrane</keyword>
<proteinExistence type="predicted"/>
<organism evidence="3 4">
    <name type="scientific">Pelomonas baiyunensis</name>
    <dbReference type="NCBI Taxonomy" id="3299026"/>
    <lineage>
        <taxon>Bacteria</taxon>
        <taxon>Pseudomonadati</taxon>
        <taxon>Pseudomonadota</taxon>
        <taxon>Betaproteobacteria</taxon>
        <taxon>Burkholderiales</taxon>
        <taxon>Sphaerotilaceae</taxon>
        <taxon>Roseateles</taxon>
    </lineage>
</organism>
<dbReference type="RefSeq" id="WP_394381910.1">
    <property type="nucleotide sequence ID" value="NZ_JBIGIB010000001.1"/>
</dbReference>
<reference evidence="3 4" key="1">
    <citation type="submission" date="2024-08" db="EMBL/GenBank/DDBJ databases">
        <authorList>
            <person name="Lu H."/>
        </authorList>
    </citation>
    <scope>NUCLEOTIDE SEQUENCE [LARGE SCALE GENOMIC DNA]</scope>
    <source>
        <strain evidence="3 4">BYS87W</strain>
    </source>
</reference>
<protein>
    <submittedName>
        <fullName evidence="3">PEP-CTERM sorting domain-containing protein</fullName>
    </submittedName>
</protein>
<dbReference type="EMBL" id="JBIGIB010000001">
    <property type="protein sequence ID" value="MFG6465942.1"/>
    <property type="molecule type" value="Genomic_DNA"/>
</dbReference>
<feature type="domain" description="Ice-binding protein C-terminal" evidence="2">
    <location>
        <begin position="11"/>
        <end position="34"/>
    </location>
</feature>
<evidence type="ECO:0000313" key="4">
    <source>
        <dbReference type="Proteomes" id="UP001606303"/>
    </source>
</evidence>
<evidence type="ECO:0000259" key="2">
    <source>
        <dbReference type="Pfam" id="PF07589"/>
    </source>
</evidence>
<keyword evidence="1" id="KW-0472">Membrane</keyword>
<evidence type="ECO:0000313" key="3">
    <source>
        <dbReference type="EMBL" id="MFG6465942.1"/>
    </source>
</evidence>
<evidence type="ECO:0000256" key="1">
    <source>
        <dbReference type="SAM" id="Phobius"/>
    </source>
</evidence>
<dbReference type="InterPro" id="IPR013424">
    <property type="entry name" value="Ice-binding_C"/>
</dbReference>
<gene>
    <name evidence="3" type="ORF">ACG01O_04920</name>
</gene>